<dbReference type="InterPro" id="IPR051023">
    <property type="entry name" value="PP2A_Regulatory_Subunit_A"/>
</dbReference>
<protein>
    <submittedName>
        <fullName evidence="3">Uncharacterized protein</fullName>
    </submittedName>
</protein>
<evidence type="ECO:0000256" key="1">
    <source>
        <dbReference type="ARBA" id="ARBA00022737"/>
    </source>
</evidence>
<gene>
    <name evidence="3" type="ORF">BSTOLATCC_MIC22248</name>
</gene>
<dbReference type="Proteomes" id="UP001162131">
    <property type="component" value="Unassembled WGS sequence"/>
</dbReference>
<dbReference type="InterPro" id="IPR021133">
    <property type="entry name" value="HEAT_type_2"/>
</dbReference>
<reference evidence="3" key="1">
    <citation type="submission" date="2021-09" db="EMBL/GenBank/DDBJ databases">
        <authorList>
            <consortium name="AG Swart"/>
            <person name="Singh M."/>
            <person name="Singh A."/>
            <person name="Seah K."/>
            <person name="Emmerich C."/>
        </authorList>
    </citation>
    <scope>NUCLEOTIDE SEQUENCE</scope>
    <source>
        <strain evidence="3">ATCC30299</strain>
    </source>
</reference>
<dbReference type="PANTHER" id="PTHR10648">
    <property type="entry name" value="SERINE/THREONINE-PROTEIN PHOSPHATASE PP2A 65 KDA REGULATORY SUBUNIT"/>
    <property type="match status" value="1"/>
</dbReference>
<proteinExistence type="predicted"/>
<dbReference type="Pfam" id="PF02985">
    <property type="entry name" value="HEAT"/>
    <property type="match status" value="1"/>
</dbReference>
<organism evidence="3 4">
    <name type="scientific">Blepharisma stoltei</name>
    <dbReference type="NCBI Taxonomy" id="1481888"/>
    <lineage>
        <taxon>Eukaryota</taxon>
        <taxon>Sar</taxon>
        <taxon>Alveolata</taxon>
        <taxon>Ciliophora</taxon>
        <taxon>Postciliodesmatophora</taxon>
        <taxon>Heterotrichea</taxon>
        <taxon>Heterotrichida</taxon>
        <taxon>Blepharismidae</taxon>
        <taxon>Blepharisma</taxon>
    </lineage>
</organism>
<dbReference type="PROSITE" id="PS50077">
    <property type="entry name" value="HEAT_REPEAT"/>
    <property type="match status" value="1"/>
</dbReference>
<dbReference type="EMBL" id="CAJZBQ010000021">
    <property type="protein sequence ID" value="CAG9318888.1"/>
    <property type="molecule type" value="Genomic_DNA"/>
</dbReference>
<dbReference type="Gene3D" id="1.25.10.10">
    <property type="entry name" value="Leucine-rich Repeat Variant"/>
    <property type="match status" value="1"/>
</dbReference>
<dbReference type="AlphaFoldDB" id="A0AAU9IZ56"/>
<dbReference type="InterPro" id="IPR016024">
    <property type="entry name" value="ARM-type_fold"/>
</dbReference>
<comment type="caution">
    <text evidence="3">The sequence shown here is derived from an EMBL/GenBank/DDBJ whole genome shotgun (WGS) entry which is preliminary data.</text>
</comment>
<dbReference type="PANTHER" id="PTHR10648:SF1">
    <property type="entry name" value="SERINE_THREONINE-PROTEIN PHOSPHATASE 4 REGULATORY SUBUNIT 1"/>
    <property type="match status" value="1"/>
</dbReference>
<keyword evidence="1" id="KW-0677">Repeat</keyword>
<evidence type="ECO:0000313" key="4">
    <source>
        <dbReference type="Proteomes" id="UP001162131"/>
    </source>
</evidence>
<accession>A0AAU9IZ56</accession>
<sequence length="517" mass="59430">MISLKTKEKKLKEVAANSVLKISKICNENEQTHLLAVILNLIGDEDFQALAIEILGKLCDGLDISACETFILPEVLRLCRDSHLNVKKKAIKTLGILAGSVSLNAFISDIYPLYLYLCTNENWSVRKICASILGEIASKANFKAQKTTLLETYYLLLWDSVLMVKQAARSQIGRFLYETRSNDALILKELINLISDQNESSIETMKFLPSIFRNNKVKEEWMIDRIIQISNSSNSIVRGSLVGILKYFSRNCSHESLKEIIPIFKDLLRDVDLVKIKAIKILPDFLQHLDLKDRIEFLSILRRIQMNQVGIRIKKSLGKILKDAAKLFPNNITIEKIWPIITALLNDKNTIVRQVSSFSIGAISELLWNSSQNFDEEIQKFFRNSAGSESYQFRLNFVWSLRKIKNISCFGEWLLNIFYKLCEDSIISIRIACAQHVKIMLGRNNLYIWKRAAFILNSDPEWDVIYFLKENSQIQKKKKFEYSIIPPKRLPKLNTDPDWELVYASNTDSSSINIISI</sequence>
<dbReference type="GO" id="GO:0019888">
    <property type="term" value="F:protein phosphatase regulator activity"/>
    <property type="evidence" value="ECO:0007669"/>
    <property type="project" value="TreeGrafter"/>
</dbReference>
<keyword evidence="4" id="KW-1185">Reference proteome</keyword>
<dbReference type="InterPro" id="IPR011989">
    <property type="entry name" value="ARM-like"/>
</dbReference>
<evidence type="ECO:0000256" key="2">
    <source>
        <dbReference type="PROSITE-ProRule" id="PRU00103"/>
    </source>
</evidence>
<feature type="repeat" description="HEAT" evidence="2">
    <location>
        <begin position="71"/>
        <end position="109"/>
    </location>
</feature>
<evidence type="ECO:0000313" key="3">
    <source>
        <dbReference type="EMBL" id="CAG9318888.1"/>
    </source>
</evidence>
<dbReference type="InterPro" id="IPR000357">
    <property type="entry name" value="HEAT"/>
</dbReference>
<name>A0AAU9IZ56_9CILI</name>
<dbReference type="SUPFAM" id="SSF48371">
    <property type="entry name" value="ARM repeat"/>
    <property type="match status" value="1"/>
</dbReference>
<dbReference type="GO" id="GO:0005737">
    <property type="term" value="C:cytoplasm"/>
    <property type="evidence" value="ECO:0007669"/>
    <property type="project" value="TreeGrafter"/>
</dbReference>